<name>A0A6A6QHY3_9PEZI</name>
<dbReference type="OrthoDB" id="3946796at2759"/>
<feature type="compositionally biased region" description="Low complexity" evidence="1">
    <location>
        <begin position="452"/>
        <end position="466"/>
    </location>
</feature>
<feature type="region of interest" description="Disordered" evidence="1">
    <location>
        <begin position="285"/>
        <end position="549"/>
    </location>
</feature>
<dbReference type="EMBL" id="MU004196">
    <property type="protein sequence ID" value="KAF2491067.1"/>
    <property type="molecule type" value="Genomic_DNA"/>
</dbReference>
<feature type="region of interest" description="Disordered" evidence="1">
    <location>
        <begin position="46"/>
        <end position="207"/>
    </location>
</feature>
<evidence type="ECO:0000313" key="3">
    <source>
        <dbReference type="Proteomes" id="UP000799750"/>
    </source>
</evidence>
<feature type="compositionally biased region" description="Acidic residues" evidence="1">
    <location>
        <begin position="174"/>
        <end position="184"/>
    </location>
</feature>
<feature type="compositionally biased region" description="Polar residues" evidence="1">
    <location>
        <begin position="509"/>
        <end position="534"/>
    </location>
</feature>
<dbReference type="AlphaFoldDB" id="A0A6A6QHY3"/>
<feature type="compositionally biased region" description="Low complexity" evidence="1">
    <location>
        <begin position="353"/>
        <end position="374"/>
    </location>
</feature>
<reference evidence="2" key="1">
    <citation type="journal article" date="2020" name="Stud. Mycol.">
        <title>101 Dothideomycetes genomes: a test case for predicting lifestyles and emergence of pathogens.</title>
        <authorList>
            <person name="Haridas S."/>
            <person name="Albert R."/>
            <person name="Binder M."/>
            <person name="Bloem J."/>
            <person name="Labutti K."/>
            <person name="Salamov A."/>
            <person name="Andreopoulos B."/>
            <person name="Baker S."/>
            <person name="Barry K."/>
            <person name="Bills G."/>
            <person name="Bluhm B."/>
            <person name="Cannon C."/>
            <person name="Castanera R."/>
            <person name="Culley D."/>
            <person name="Daum C."/>
            <person name="Ezra D."/>
            <person name="Gonzalez J."/>
            <person name="Henrissat B."/>
            <person name="Kuo A."/>
            <person name="Liang C."/>
            <person name="Lipzen A."/>
            <person name="Lutzoni F."/>
            <person name="Magnuson J."/>
            <person name="Mondo S."/>
            <person name="Nolan M."/>
            <person name="Ohm R."/>
            <person name="Pangilinan J."/>
            <person name="Park H.-J."/>
            <person name="Ramirez L."/>
            <person name="Alfaro M."/>
            <person name="Sun H."/>
            <person name="Tritt A."/>
            <person name="Yoshinaga Y."/>
            <person name="Zwiers L.-H."/>
            <person name="Turgeon B."/>
            <person name="Goodwin S."/>
            <person name="Spatafora J."/>
            <person name="Crous P."/>
            <person name="Grigoriev I."/>
        </authorList>
    </citation>
    <scope>NUCLEOTIDE SEQUENCE</scope>
    <source>
        <strain evidence="2">CBS 269.34</strain>
    </source>
</reference>
<feature type="compositionally biased region" description="Pro residues" evidence="1">
    <location>
        <begin position="402"/>
        <end position="411"/>
    </location>
</feature>
<proteinExistence type="predicted"/>
<dbReference type="Proteomes" id="UP000799750">
    <property type="component" value="Unassembled WGS sequence"/>
</dbReference>
<organism evidence="2 3">
    <name type="scientific">Lophium mytilinum</name>
    <dbReference type="NCBI Taxonomy" id="390894"/>
    <lineage>
        <taxon>Eukaryota</taxon>
        <taxon>Fungi</taxon>
        <taxon>Dikarya</taxon>
        <taxon>Ascomycota</taxon>
        <taxon>Pezizomycotina</taxon>
        <taxon>Dothideomycetes</taxon>
        <taxon>Pleosporomycetidae</taxon>
        <taxon>Mytilinidiales</taxon>
        <taxon>Mytilinidiaceae</taxon>
        <taxon>Lophium</taxon>
    </lineage>
</organism>
<feature type="compositionally biased region" description="Low complexity" evidence="1">
    <location>
        <begin position="185"/>
        <end position="207"/>
    </location>
</feature>
<sequence length="659" mass="70986">MRQTRSALRAEVIHVDDSSSAAVPLPFTPFKERAPLGEIAGNTAVAEAETGEEMAQKKVKAAKGGRKGKKGKKMEEEVETEQQQAVVLEDERQAAGSPASDGAAEELAKEANGDAVQVPMLEERPVSPPRAVRMTRRQLAKAEEELSKSQHQAPPVEEPVEEKVDQEASASELETVEPEAEVVEPEAPVVEPKKAAPVQQEVSQPVQEEVLQPTVEVVQSPAPEVTITPDLSELKVLMSEKPSEEEVFSVRSSSRSPGKSPMRLEDSIEALDALDDAIEQVAKAFPQMDALESGEKSPTKKPTTRSTPKVRIATVKPKPIATKAPVTNRVSRNPTVPKSLKEGPTTATATKTRPLSAARPSLARSASVRNASRANETKPKAASGEVTDYLASKRRPISVSFPTPPPPPKSTKPPTKSTFQLPGEAVAARLKAQREERQKREEEEAAKKPTFKARPAPVRKAPALVKQTAASKARESLMQGGSTDEKENKSASTLPLKRTSPITIATGAKRQSTLMSNPKRQSSLLSGAHISTNPAEKRERPAFNLSTTNNAAKRVSSIGGPTIPPLNKPALTLADIATNRAKGREVFNRDKIENQERERVRREKEDAAKRARAEAAERGRIASREWAEKQKMRKAGLPAANGGVKTAAAGVGMEQTANS</sequence>
<feature type="compositionally biased region" description="Basic residues" evidence="1">
    <location>
        <begin position="57"/>
        <end position="72"/>
    </location>
</feature>
<keyword evidence="3" id="KW-1185">Reference proteome</keyword>
<feature type="region of interest" description="Disordered" evidence="1">
    <location>
        <begin position="597"/>
        <end position="642"/>
    </location>
</feature>
<protein>
    <submittedName>
        <fullName evidence="2">Uncharacterized protein</fullName>
    </submittedName>
</protein>
<feature type="compositionally biased region" description="Basic and acidic residues" evidence="1">
    <location>
        <begin position="597"/>
        <end position="630"/>
    </location>
</feature>
<feature type="compositionally biased region" description="Basic and acidic residues" evidence="1">
    <location>
        <begin position="432"/>
        <end position="447"/>
    </location>
</feature>
<feature type="region of interest" description="Disordered" evidence="1">
    <location>
        <begin position="240"/>
        <end position="262"/>
    </location>
</feature>
<feature type="compositionally biased region" description="Low complexity" evidence="1">
    <location>
        <begin position="300"/>
        <end position="309"/>
    </location>
</feature>
<evidence type="ECO:0000313" key="2">
    <source>
        <dbReference type="EMBL" id="KAF2491067.1"/>
    </source>
</evidence>
<evidence type="ECO:0000256" key="1">
    <source>
        <dbReference type="SAM" id="MobiDB-lite"/>
    </source>
</evidence>
<accession>A0A6A6QHY3</accession>
<gene>
    <name evidence="2" type="ORF">BU16DRAFT_142711</name>
</gene>